<dbReference type="eggNOG" id="COG2814">
    <property type="taxonomic scope" value="Bacteria"/>
</dbReference>
<keyword evidence="1" id="KW-0812">Transmembrane</keyword>
<gene>
    <name evidence="2" type="ORF">SAMEA3906487_02628</name>
</gene>
<dbReference type="PANTHER" id="PTHR23521">
    <property type="entry name" value="TRANSPORTER MFS SUPERFAMILY"/>
    <property type="match status" value="1"/>
</dbReference>
<feature type="transmembrane region" description="Helical" evidence="1">
    <location>
        <begin position="47"/>
        <end position="67"/>
    </location>
</feature>
<proteinExistence type="predicted"/>
<name>A0A157SLS8_9BORD</name>
<dbReference type="PANTHER" id="PTHR23521:SF3">
    <property type="entry name" value="MFS TRANSPORTER"/>
    <property type="match status" value="1"/>
</dbReference>
<feature type="transmembrane region" description="Helical" evidence="1">
    <location>
        <begin position="189"/>
        <end position="208"/>
    </location>
</feature>
<feature type="transmembrane region" description="Helical" evidence="1">
    <location>
        <begin position="73"/>
        <end position="95"/>
    </location>
</feature>
<feature type="transmembrane region" description="Helical" evidence="1">
    <location>
        <begin position="160"/>
        <end position="183"/>
    </location>
</feature>
<evidence type="ECO:0000313" key="3">
    <source>
        <dbReference type="Proteomes" id="UP000076825"/>
    </source>
</evidence>
<dbReference type="STRING" id="123899.SAMEA3906487_02628"/>
<keyword evidence="3" id="KW-1185">Reference proteome</keyword>
<dbReference type="Proteomes" id="UP000076825">
    <property type="component" value="Chromosome 1"/>
</dbReference>
<protein>
    <submittedName>
        <fullName evidence="2">Transporter</fullName>
    </submittedName>
</protein>
<dbReference type="SUPFAM" id="SSF103473">
    <property type="entry name" value="MFS general substrate transporter"/>
    <property type="match status" value="1"/>
</dbReference>
<dbReference type="AlphaFoldDB" id="A0A157SLS8"/>
<sequence>MALIGDGRAPTAIPQPLRLSGRDLRALWDLPRLRAAACGYFGHMWELYAFWAVVPALCLAIAASPAAPAPALWSGWLAATVIGAGALGCIVGGYLARRMGSARVACAALGGSGLICLLYPLLPESMGGLRLAALLLWGVLVVADSPHFSALSAQAAPPRLLGLALVLQNGIGFLISVISIVLLSALMDLWGTRALWLLAPGPLLGLWAMRGQLGRARPCFNKED</sequence>
<dbReference type="Gene3D" id="1.20.1250.20">
    <property type="entry name" value="MFS general substrate transporter like domains"/>
    <property type="match status" value="1"/>
</dbReference>
<dbReference type="GO" id="GO:0005886">
    <property type="term" value="C:plasma membrane"/>
    <property type="evidence" value="ECO:0007669"/>
    <property type="project" value="TreeGrafter"/>
</dbReference>
<dbReference type="EMBL" id="LT546645">
    <property type="protein sequence ID" value="SAI71123.1"/>
    <property type="molecule type" value="Genomic_DNA"/>
</dbReference>
<organism evidence="2 3">
    <name type="scientific">Bordetella trematum</name>
    <dbReference type="NCBI Taxonomy" id="123899"/>
    <lineage>
        <taxon>Bacteria</taxon>
        <taxon>Pseudomonadati</taxon>
        <taxon>Pseudomonadota</taxon>
        <taxon>Betaproteobacteria</taxon>
        <taxon>Burkholderiales</taxon>
        <taxon>Alcaligenaceae</taxon>
        <taxon>Bordetella</taxon>
    </lineage>
</organism>
<evidence type="ECO:0000313" key="2">
    <source>
        <dbReference type="EMBL" id="SAI71123.1"/>
    </source>
</evidence>
<reference evidence="2 3" key="1">
    <citation type="submission" date="2016-04" db="EMBL/GenBank/DDBJ databases">
        <authorList>
            <consortium name="Pathogen Informatics"/>
        </authorList>
    </citation>
    <scope>NUCLEOTIDE SEQUENCE [LARGE SCALE GENOMIC DNA]</scope>
    <source>
        <strain evidence="2 3">H044680328</strain>
    </source>
</reference>
<feature type="transmembrane region" description="Helical" evidence="1">
    <location>
        <begin position="128"/>
        <end position="148"/>
    </location>
</feature>
<feature type="transmembrane region" description="Helical" evidence="1">
    <location>
        <begin position="102"/>
        <end position="122"/>
    </location>
</feature>
<keyword evidence="1" id="KW-0472">Membrane</keyword>
<accession>A0A157SLS8</accession>
<evidence type="ECO:0000256" key="1">
    <source>
        <dbReference type="SAM" id="Phobius"/>
    </source>
</evidence>
<dbReference type="PATRIC" id="fig|123899.6.peg.2616"/>
<keyword evidence="1" id="KW-1133">Transmembrane helix</keyword>
<dbReference type="KEGG" id="btrm:SAMEA390648702628"/>
<dbReference type="RefSeq" id="WP_231940003.1">
    <property type="nucleotide sequence ID" value="NZ_LT546645.1"/>
</dbReference>
<dbReference type="InterPro" id="IPR036259">
    <property type="entry name" value="MFS_trans_sf"/>
</dbReference>